<gene>
    <name evidence="10 11" type="primary">plsY</name>
    <name evidence="11" type="ORF">EJ903_04345</name>
</gene>
<keyword evidence="12" id="KW-1185">Reference proteome</keyword>
<reference evidence="11 12" key="1">
    <citation type="submission" date="2018-12" db="EMBL/GenBank/DDBJ databases">
        <authorList>
            <person name="Yang Y."/>
        </authorList>
    </citation>
    <scope>NUCLEOTIDE SEQUENCE [LARGE SCALE GENOMIC DNA]</scope>
    <source>
        <strain evidence="11 12">L-25-5w-1</strain>
    </source>
</reference>
<accession>A0A3S0KDX4</accession>
<dbReference type="UniPathway" id="UPA00085"/>
<dbReference type="Pfam" id="PF02660">
    <property type="entry name" value="G3P_acyltransf"/>
    <property type="match status" value="1"/>
</dbReference>
<dbReference type="GO" id="GO:0008654">
    <property type="term" value="P:phospholipid biosynthetic process"/>
    <property type="evidence" value="ECO:0007669"/>
    <property type="project" value="UniProtKB-UniRule"/>
</dbReference>
<comment type="similarity">
    <text evidence="10">Belongs to the PlsY family.</text>
</comment>
<keyword evidence="6 10" id="KW-0443">Lipid metabolism</keyword>
<sequence length="206" mass="20766">MLTALAAALLGYLLGSIPFGLVLTRLAGLGDIRQIGSGNIGATNVLRTGNKALALATLLLDSGKGAVAALVALDLAGRFAGPDAALLAAVLAAGGAMLGHSFPVWLGFKGGKGVATALGVLLAVCWPVGLLACVSWLAMAVLFRISSLSALTAIALSPLTGWYFGGPLVAGLCLFIAVLVFIRHEANIRRLLKGEEPKIGAGKKAA</sequence>
<keyword evidence="2 10" id="KW-0444">Lipid biosynthesis</keyword>
<dbReference type="EC" id="2.3.1.275" evidence="10"/>
<keyword evidence="4 10" id="KW-0812">Transmembrane</keyword>
<comment type="caution">
    <text evidence="10">Lacks conserved residue(s) required for the propagation of feature annotation.</text>
</comment>
<comment type="subcellular location">
    <subcellularLocation>
        <location evidence="10">Cell membrane</location>
        <topology evidence="10">Multi-pass membrane protein</topology>
    </subcellularLocation>
</comment>
<dbReference type="GO" id="GO:0005886">
    <property type="term" value="C:plasma membrane"/>
    <property type="evidence" value="ECO:0007669"/>
    <property type="project" value="UniProtKB-SubCell"/>
</dbReference>
<evidence type="ECO:0000313" key="12">
    <source>
        <dbReference type="Proteomes" id="UP000277007"/>
    </source>
</evidence>
<keyword evidence="8 10" id="KW-0594">Phospholipid biosynthesis</keyword>
<comment type="pathway">
    <text evidence="10">Lipid metabolism; phospholipid metabolism.</text>
</comment>
<organism evidence="11 12">
    <name type="scientific">Azospirillum griseum</name>
    <dbReference type="NCBI Taxonomy" id="2496639"/>
    <lineage>
        <taxon>Bacteria</taxon>
        <taxon>Pseudomonadati</taxon>
        <taxon>Pseudomonadota</taxon>
        <taxon>Alphaproteobacteria</taxon>
        <taxon>Rhodospirillales</taxon>
        <taxon>Azospirillaceae</taxon>
        <taxon>Azospirillum</taxon>
    </lineage>
</organism>
<evidence type="ECO:0000256" key="5">
    <source>
        <dbReference type="ARBA" id="ARBA00022989"/>
    </source>
</evidence>
<evidence type="ECO:0000256" key="4">
    <source>
        <dbReference type="ARBA" id="ARBA00022692"/>
    </source>
</evidence>
<keyword evidence="9 10" id="KW-1208">Phospholipid metabolism</keyword>
<dbReference type="PANTHER" id="PTHR30309">
    <property type="entry name" value="INNER MEMBRANE PROTEIN YGIH"/>
    <property type="match status" value="1"/>
</dbReference>
<comment type="caution">
    <text evidence="11">The sequence shown here is derived from an EMBL/GenBank/DDBJ whole genome shotgun (WGS) entry which is preliminary data.</text>
</comment>
<feature type="transmembrane region" description="Helical" evidence="10">
    <location>
        <begin position="84"/>
        <end position="106"/>
    </location>
</feature>
<feature type="transmembrane region" description="Helical" evidence="10">
    <location>
        <begin position="162"/>
        <end position="182"/>
    </location>
</feature>
<keyword evidence="7 10" id="KW-0472">Membrane</keyword>
<dbReference type="OrthoDB" id="9777124at2"/>
<proteinExistence type="inferred from homology"/>
<comment type="function">
    <text evidence="10">Catalyzes the transfer of an acyl group from acyl-phosphate (acyl-PO(4)) to glycerol-3-phosphate (G3P) to form lysophosphatidic acid (LPA). This enzyme utilizes acyl-phosphate as fatty acyl donor, but not acyl-CoA or acyl-ACP.</text>
</comment>
<dbReference type="NCBIfam" id="TIGR00023">
    <property type="entry name" value="glycerol-3-phosphate 1-O-acyltransferase PlsY"/>
    <property type="match status" value="1"/>
</dbReference>
<dbReference type="SMART" id="SM01207">
    <property type="entry name" value="G3P_acyltransf"/>
    <property type="match status" value="1"/>
</dbReference>
<evidence type="ECO:0000256" key="1">
    <source>
        <dbReference type="ARBA" id="ARBA00022475"/>
    </source>
</evidence>
<evidence type="ECO:0000256" key="8">
    <source>
        <dbReference type="ARBA" id="ARBA00023209"/>
    </source>
</evidence>
<evidence type="ECO:0000256" key="3">
    <source>
        <dbReference type="ARBA" id="ARBA00022679"/>
    </source>
</evidence>
<comment type="catalytic activity">
    <reaction evidence="10">
        <text>an acyl phosphate + sn-glycerol 3-phosphate = a 1-acyl-sn-glycero-3-phosphate + phosphate</text>
        <dbReference type="Rhea" id="RHEA:34075"/>
        <dbReference type="ChEBI" id="CHEBI:43474"/>
        <dbReference type="ChEBI" id="CHEBI:57597"/>
        <dbReference type="ChEBI" id="CHEBI:57970"/>
        <dbReference type="ChEBI" id="CHEBI:59918"/>
        <dbReference type="EC" id="2.3.1.275"/>
    </reaction>
</comment>
<evidence type="ECO:0000256" key="2">
    <source>
        <dbReference type="ARBA" id="ARBA00022516"/>
    </source>
</evidence>
<feature type="transmembrane region" description="Helical" evidence="10">
    <location>
        <begin position="118"/>
        <end position="142"/>
    </location>
</feature>
<comment type="subunit">
    <text evidence="10">Probably interacts with PlsX.</text>
</comment>
<keyword evidence="5 10" id="KW-1133">Transmembrane helix</keyword>
<keyword evidence="1 10" id="KW-1003">Cell membrane</keyword>
<keyword evidence="11" id="KW-0012">Acyltransferase</keyword>
<dbReference type="Proteomes" id="UP000277007">
    <property type="component" value="Unassembled WGS sequence"/>
</dbReference>
<evidence type="ECO:0000256" key="10">
    <source>
        <dbReference type="HAMAP-Rule" id="MF_01043"/>
    </source>
</evidence>
<dbReference type="HAMAP" id="MF_01043">
    <property type="entry name" value="PlsY"/>
    <property type="match status" value="1"/>
</dbReference>
<dbReference type="AlphaFoldDB" id="A0A3S0KDX4"/>
<dbReference type="InterPro" id="IPR003811">
    <property type="entry name" value="G3P_acylTferase_PlsY"/>
</dbReference>
<name>A0A3S0KDX4_9PROT</name>
<evidence type="ECO:0000256" key="6">
    <source>
        <dbReference type="ARBA" id="ARBA00023098"/>
    </source>
</evidence>
<keyword evidence="3 10" id="KW-0808">Transferase</keyword>
<evidence type="ECO:0000313" key="11">
    <source>
        <dbReference type="EMBL" id="RTR23752.1"/>
    </source>
</evidence>
<dbReference type="PANTHER" id="PTHR30309:SF0">
    <property type="entry name" value="GLYCEROL-3-PHOSPHATE ACYLTRANSFERASE-RELATED"/>
    <property type="match status" value="1"/>
</dbReference>
<evidence type="ECO:0000256" key="7">
    <source>
        <dbReference type="ARBA" id="ARBA00023136"/>
    </source>
</evidence>
<evidence type="ECO:0000256" key="9">
    <source>
        <dbReference type="ARBA" id="ARBA00023264"/>
    </source>
</evidence>
<dbReference type="GO" id="GO:0043772">
    <property type="term" value="F:acyl-phosphate glycerol-3-phosphate acyltransferase activity"/>
    <property type="evidence" value="ECO:0007669"/>
    <property type="project" value="UniProtKB-UniRule"/>
</dbReference>
<protein>
    <recommendedName>
        <fullName evidence="10">Glycerol-3-phosphate acyltransferase</fullName>
    </recommendedName>
    <alternativeName>
        <fullName evidence="10">Acyl-PO4 G3P acyltransferase</fullName>
    </alternativeName>
    <alternativeName>
        <fullName evidence="10">Acyl-phosphate--glycerol-3-phosphate acyltransferase</fullName>
    </alternativeName>
    <alternativeName>
        <fullName evidence="10">G3P acyltransferase</fullName>
        <shortName evidence="10">GPAT</shortName>
        <ecNumber evidence="10">2.3.1.275</ecNumber>
    </alternativeName>
    <alternativeName>
        <fullName evidence="10">Lysophosphatidic acid synthase</fullName>
        <shortName evidence="10">LPA synthase</shortName>
    </alternativeName>
</protein>
<dbReference type="EMBL" id="RXMA01000002">
    <property type="protein sequence ID" value="RTR23752.1"/>
    <property type="molecule type" value="Genomic_DNA"/>
</dbReference>